<feature type="compositionally biased region" description="Low complexity" evidence="1">
    <location>
        <begin position="17"/>
        <end position="26"/>
    </location>
</feature>
<feature type="region of interest" description="Disordered" evidence="1">
    <location>
        <begin position="17"/>
        <end position="75"/>
    </location>
</feature>
<accession>A0A239DS50</accession>
<protein>
    <submittedName>
        <fullName evidence="2">Uncharacterized protein</fullName>
    </submittedName>
</protein>
<evidence type="ECO:0000256" key="1">
    <source>
        <dbReference type="SAM" id="MobiDB-lite"/>
    </source>
</evidence>
<evidence type="ECO:0000313" key="3">
    <source>
        <dbReference type="Proteomes" id="UP000198440"/>
    </source>
</evidence>
<dbReference type="EMBL" id="FZON01000011">
    <property type="protein sequence ID" value="SNS34572.1"/>
    <property type="molecule type" value="Genomic_DNA"/>
</dbReference>
<sequence>MRTLFCSHLNGVLVELSSSRSNSGSGTRQPTADHVPASSGEKYPGGELPKGQEGAAPPAHRQGGPTRNPLLGVPA</sequence>
<organism evidence="2 3">
    <name type="scientific">Antarctobacter heliothermus</name>
    <dbReference type="NCBI Taxonomy" id="74033"/>
    <lineage>
        <taxon>Bacteria</taxon>
        <taxon>Pseudomonadati</taxon>
        <taxon>Pseudomonadota</taxon>
        <taxon>Alphaproteobacteria</taxon>
        <taxon>Rhodobacterales</taxon>
        <taxon>Roseobacteraceae</taxon>
        <taxon>Antarctobacter</taxon>
    </lineage>
</organism>
<gene>
    <name evidence="2" type="ORF">SAMN04488078_1011101</name>
</gene>
<dbReference type="AlphaFoldDB" id="A0A239DS50"/>
<name>A0A239DS50_9RHOB</name>
<dbReference type="Proteomes" id="UP000198440">
    <property type="component" value="Unassembled WGS sequence"/>
</dbReference>
<reference evidence="2 3" key="1">
    <citation type="submission" date="2017-06" db="EMBL/GenBank/DDBJ databases">
        <authorList>
            <person name="Kim H.J."/>
            <person name="Triplett B.A."/>
        </authorList>
    </citation>
    <scope>NUCLEOTIDE SEQUENCE [LARGE SCALE GENOMIC DNA]</scope>
    <source>
        <strain evidence="2 3">DSM 11445</strain>
    </source>
</reference>
<proteinExistence type="predicted"/>
<evidence type="ECO:0000313" key="2">
    <source>
        <dbReference type="EMBL" id="SNS34572.1"/>
    </source>
</evidence>